<dbReference type="GO" id="GO:0005737">
    <property type="term" value="C:cytoplasm"/>
    <property type="evidence" value="ECO:0007669"/>
    <property type="project" value="UniProtKB-SubCell"/>
</dbReference>
<proteinExistence type="inferred from homology"/>
<keyword evidence="9" id="KW-0119">Carbohydrate metabolism</keyword>
<dbReference type="OrthoDB" id="9759709at2"/>
<evidence type="ECO:0000256" key="9">
    <source>
        <dbReference type="RuleBase" id="RU365015"/>
    </source>
</evidence>
<evidence type="ECO:0000256" key="3">
    <source>
        <dbReference type="ARBA" id="ARBA00012758"/>
    </source>
</evidence>
<dbReference type="Pfam" id="PF08244">
    <property type="entry name" value="Glyco_hydro_32C"/>
    <property type="match status" value="1"/>
</dbReference>
<dbReference type="GO" id="GO:0005985">
    <property type="term" value="P:sucrose metabolic process"/>
    <property type="evidence" value="ECO:0007669"/>
    <property type="project" value="UniProtKB-UniPathway"/>
</dbReference>
<dbReference type="EC" id="3.2.1.26" evidence="3 8"/>
<evidence type="ECO:0000313" key="13">
    <source>
        <dbReference type="Proteomes" id="UP000030635"/>
    </source>
</evidence>
<evidence type="ECO:0000259" key="11">
    <source>
        <dbReference type="Pfam" id="PF08244"/>
    </source>
</evidence>
<feature type="domain" description="Glycosyl hydrolase family 32 C-terminal" evidence="11">
    <location>
        <begin position="355"/>
        <end position="466"/>
    </location>
</feature>
<dbReference type="GO" id="GO:0004564">
    <property type="term" value="F:beta-fructofuranosidase activity"/>
    <property type="evidence" value="ECO:0007669"/>
    <property type="project" value="UniProtKB-EC"/>
</dbReference>
<comment type="pathway">
    <text evidence="1 9">Glycan biosynthesis; sucrose metabolism.</text>
</comment>
<evidence type="ECO:0000256" key="1">
    <source>
        <dbReference type="ARBA" id="ARBA00004914"/>
    </source>
</evidence>
<dbReference type="NCBIfam" id="TIGR01322">
    <property type="entry name" value="scrB_fam"/>
    <property type="match status" value="1"/>
</dbReference>
<evidence type="ECO:0000256" key="7">
    <source>
        <dbReference type="ARBA" id="ARBA00033367"/>
    </source>
</evidence>
<comment type="subcellular location">
    <subcellularLocation>
        <location evidence="9">Cytoplasm</location>
    </subcellularLocation>
</comment>
<protein>
    <recommendedName>
        <fullName evidence="4 8">Sucrose-6-phosphate hydrolase</fullName>
        <ecNumber evidence="3 8">3.2.1.26</ecNumber>
    </recommendedName>
    <alternativeName>
        <fullName evidence="7 9">Invertase</fullName>
    </alternativeName>
</protein>
<dbReference type="CDD" id="cd18623">
    <property type="entry name" value="GH32_ScrB-like"/>
    <property type="match status" value="1"/>
</dbReference>
<keyword evidence="13" id="KW-1185">Reference proteome</keyword>
<dbReference type="Gene3D" id="2.60.120.560">
    <property type="entry name" value="Exo-inulinase, domain 1"/>
    <property type="match status" value="1"/>
</dbReference>
<reference evidence="12 13" key="1">
    <citation type="journal article" date="2015" name="Infect. Genet. Evol.">
        <title>Genomic sequences of six botulinum neurotoxin-producing strains representing three clostridial species illustrate the mobility and diversity of botulinum neurotoxin genes.</title>
        <authorList>
            <person name="Smith T.J."/>
            <person name="Hill K.K."/>
            <person name="Xie G."/>
            <person name="Foley B.T."/>
            <person name="Williamson C.H."/>
            <person name="Foster J.T."/>
            <person name="Johnson S.L."/>
            <person name="Chertkov O."/>
            <person name="Teshima H."/>
            <person name="Gibbons H.S."/>
            <person name="Johnsky L.A."/>
            <person name="Karavis M.A."/>
            <person name="Smith L.A."/>
        </authorList>
    </citation>
    <scope>NUCLEOTIDE SEQUENCE [LARGE SCALE GENOMIC DNA]</scope>
    <source>
        <strain evidence="12">Sullivan</strain>
    </source>
</reference>
<keyword evidence="9" id="KW-0963">Cytoplasm</keyword>
<dbReference type="RefSeq" id="WP_080753021.1">
    <property type="nucleotide sequence ID" value="NZ_CP006905.1"/>
</dbReference>
<dbReference type="InterPro" id="IPR018053">
    <property type="entry name" value="Glyco_hydro_32_AS"/>
</dbReference>
<dbReference type="SUPFAM" id="SSF75005">
    <property type="entry name" value="Arabinanase/levansucrase/invertase"/>
    <property type="match status" value="1"/>
</dbReference>
<dbReference type="PANTHER" id="PTHR43101">
    <property type="entry name" value="BETA-FRUCTOSIDASE"/>
    <property type="match status" value="1"/>
</dbReference>
<comment type="catalytic activity">
    <reaction evidence="8">
        <text>Hydrolysis of terminal non-reducing beta-D-fructofuranoside residues in beta-D-fructofuranosides.</text>
        <dbReference type="EC" id="3.2.1.26"/>
    </reaction>
</comment>
<dbReference type="Gene3D" id="2.115.10.20">
    <property type="entry name" value="Glycosyl hydrolase domain, family 43"/>
    <property type="match status" value="1"/>
</dbReference>
<dbReference type="UniPathway" id="UPA00238"/>
<name>A0A0A7FVF3_9CLOT</name>
<evidence type="ECO:0000256" key="4">
    <source>
        <dbReference type="ARBA" id="ARBA00019623"/>
    </source>
</evidence>
<dbReference type="EMBL" id="CP006905">
    <property type="protein sequence ID" value="AIY83614.1"/>
    <property type="molecule type" value="Genomic_DNA"/>
</dbReference>
<feature type="domain" description="Glycosyl hydrolase family 32 N-terminal" evidence="10">
    <location>
        <begin position="38"/>
        <end position="338"/>
    </location>
</feature>
<dbReference type="KEGG" id="cbv:U729_284"/>
<accession>A0A0A7FVF3</accession>
<dbReference type="SMART" id="SM00640">
    <property type="entry name" value="Glyco_32"/>
    <property type="match status" value="1"/>
</dbReference>
<dbReference type="InterPro" id="IPR051214">
    <property type="entry name" value="GH32_Enzymes"/>
</dbReference>
<evidence type="ECO:0000256" key="2">
    <source>
        <dbReference type="ARBA" id="ARBA00009902"/>
    </source>
</evidence>
<dbReference type="PANTHER" id="PTHR43101:SF1">
    <property type="entry name" value="BETA-FRUCTOSIDASE"/>
    <property type="match status" value="1"/>
</dbReference>
<comment type="function">
    <text evidence="9">Enables the bacterium to metabolize sucrose as a sole carbon source.</text>
</comment>
<sequence length="482" mass="56591">MKFRNFEIYTYIEMDKHRKYLEELKKYVSSTKYLPKYHIYPECGLLNDPNGLSYYNNEYHVFYQWYPFEATHGMKHWAHVKSKDLINWRRDENILIPNLEYEKNGCYSGNAIEKDGDLYIFYTANYKTPEGKIPKQALAIMNKDGIITKYEKNPIIDGAPEGMSGEIRDPFVFERNGKYFMLLGGKSNYNKGKLILYVSKNLMEWKYKGIVNIPNASFGYMLECPSFCNIDGKDVLIISPMGLEKKKYRYHNEFSSVYMIGNLDVENMIFNIDYIDELDCGFDFYAPQVFYGKDKEPIMFAWFGCGEQNLKSDKDMWKHSLTMPRILSIKDNRLYSAPIKGFKENINLVKAGKSKHISIDENSYMLSVDIKNDNNKTKIIFGREDIWSIEIDFRENLVTFDRSNLDFKISPKFGLERIATFNECDILTLDIFVDNSFIEVYVGNGERTFTARVFNDTREIEFISKSNINYKLYDCSNITSFK</sequence>
<dbReference type="PROSITE" id="PS00609">
    <property type="entry name" value="GLYCOSYL_HYDROL_F32"/>
    <property type="match status" value="1"/>
</dbReference>
<comment type="similarity">
    <text evidence="2 8">Belongs to the glycosyl hydrolase 32 family.</text>
</comment>
<keyword evidence="5 8" id="KW-0378">Hydrolase</keyword>
<dbReference type="SUPFAM" id="SSF49899">
    <property type="entry name" value="Concanavalin A-like lectins/glucanases"/>
    <property type="match status" value="1"/>
</dbReference>
<dbReference type="InterPro" id="IPR013320">
    <property type="entry name" value="ConA-like_dom_sf"/>
</dbReference>
<keyword evidence="6 8" id="KW-0326">Glycosidase</keyword>
<dbReference type="Proteomes" id="UP000030635">
    <property type="component" value="Chromosome"/>
</dbReference>
<dbReference type="InterPro" id="IPR013148">
    <property type="entry name" value="Glyco_hydro_32_N"/>
</dbReference>
<dbReference type="InterPro" id="IPR006232">
    <property type="entry name" value="Suc6P_hydrolase"/>
</dbReference>
<dbReference type="Pfam" id="PF00251">
    <property type="entry name" value="Glyco_hydro_32N"/>
    <property type="match status" value="1"/>
</dbReference>
<dbReference type="InterPro" id="IPR013189">
    <property type="entry name" value="Glyco_hydro_32_C"/>
</dbReference>
<evidence type="ECO:0000256" key="5">
    <source>
        <dbReference type="ARBA" id="ARBA00022801"/>
    </source>
</evidence>
<evidence type="ECO:0000313" key="12">
    <source>
        <dbReference type="EMBL" id="AIY83614.1"/>
    </source>
</evidence>
<dbReference type="eggNOG" id="COG1621">
    <property type="taxonomic scope" value="Bacteria"/>
</dbReference>
<dbReference type="InterPro" id="IPR023296">
    <property type="entry name" value="Glyco_hydro_beta-prop_sf"/>
</dbReference>
<organism evidence="12 13">
    <name type="scientific">Clostridium baratii str. Sullivan</name>
    <dbReference type="NCBI Taxonomy" id="1415775"/>
    <lineage>
        <taxon>Bacteria</taxon>
        <taxon>Bacillati</taxon>
        <taxon>Bacillota</taxon>
        <taxon>Clostridia</taxon>
        <taxon>Eubacteriales</taxon>
        <taxon>Clostridiaceae</taxon>
        <taxon>Clostridium</taxon>
    </lineage>
</organism>
<dbReference type="AlphaFoldDB" id="A0A0A7FVF3"/>
<evidence type="ECO:0000256" key="6">
    <source>
        <dbReference type="ARBA" id="ARBA00023295"/>
    </source>
</evidence>
<dbReference type="InterPro" id="IPR001362">
    <property type="entry name" value="Glyco_hydro_32"/>
</dbReference>
<gene>
    <name evidence="12" type="ORF">U729_284</name>
</gene>
<evidence type="ECO:0000256" key="8">
    <source>
        <dbReference type="RuleBase" id="RU362110"/>
    </source>
</evidence>
<dbReference type="HOGENOM" id="CLU_001528_7_1_9"/>
<evidence type="ECO:0000259" key="10">
    <source>
        <dbReference type="Pfam" id="PF00251"/>
    </source>
</evidence>